<dbReference type="InterPro" id="IPR042566">
    <property type="entry name" value="L1_C"/>
</dbReference>
<sequence length="132" mass="15614">MEKWISKILQLETKNGRVKLERAHRIGTPVSVRYSRHMFVRFHNFMDRQRVMNAARQLLEVEGEKKPFFQDFSVETQRKRSGFDEPRKRLQDIGFRYALTYPATLRITVDNSVKVFNSLEKAIYGLSARSDC</sequence>
<gene>
    <name evidence="1" type="ORF">ROHU_026885</name>
</gene>
<reference evidence="1 2" key="1">
    <citation type="submission" date="2018-03" db="EMBL/GenBank/DDBJ databases">
        <title>Draft genome sequence of Rohu Carp (Labeo rohita).</title>
        <authorList>
            <person name="Das P."/>
            <person name="Kushwaha B."/>
            <person name="Joshi C.G."/>
            <person name="Kumar D."/>
            <person name="Nagpure N.S."/>
            <person name="Sahoo L."/>
            <person name="Das S.P."/>
            <person name="Bit A."/>
            <person name="Patnaik S."/>
            <person name="Meher P.K."/>
            <person name="Jayasankar P."/>
            <person name="Koringa P.G."/>
            <person name="Patel N.V."/>
            <person name="Hinsu A.T."/>
            <person name="Kumar R."/>
            <person name="Pandey M."/>
            <person name="Agarwal S."/>
            <person name="Srivastava S."/>
            <person name="Singh M."/>
            <person name="Iquebal M.A."/>
            <person name="Jaiswal S."/>
            <person name="Angadi U.B."/>
            <person name="Kumar N."/>
            <person name="Raza M."/>
            <person name="Shah T.M."/>
            <person name="Rai A."/>
            <person name="Jena J.K."/>
        </authorList>
    </citation>
    <scope>NUCLEOTIDE SEQUENCE [LARGE SCALE GENOMIC DNA]</scope>
    <source>
        <strain evidence="1">DASCIFA01</strain>
        <tissue evidence="1">Testis</tissue>
    </source>
</reference>
<evidence type="ECO:0000313" key="2">
    <source>
        <dbReference type="Proteomes" id="UP000290572"/>
    </source>
</evidence>
<dbReference type="STRING" id="84645.A0A498MKE0"/>
<dbReference type="AlphaFoldDB" id="A0A498MKE0"/>
<comment type="caution">
    <text evidence="1">The sequence shown here is derived from an EMBL/GenBank/DDBJ whole genome shotgun (WGS) entry which is preliminary data.</text>
</comment>
<protein>
    <submittedName>
        <fullName evidence="1">LINE-1 type transposase domain-containing 1</fullName>
    </submittedName>
</protein>
<dbReference type="EMBL" id="QBIY01012746">
    <property type="protein sequence ID" value="RXN17437.1"/>
    <property type="molecule type" value="Genomic_DNA"/>
</dbReference>
<accession>A0A498MKE0</accession>
<dbReference type="PANTHER" id="PTHR11505">
    <property type="entry name" value="L1 TRANSPOSABLE ELEMENT-RELATED"/>
    <property type="match status" value="1"/>
</dbReference>
<proteinExistence type="predicted"/>
<name>A0A498MKE0_LABRO</name>
<evidence type="ECO:0000313" key="1">
    <source>
        <dbReference type="EMBL" id="RXN17437.1"/>
    </source>
</evidence>
<dbReference type="Gene3D" id="3.30.250.20">
    <property type="entry name" value="L1 transposable element, C-terminal domain"/>
    <property type="match status" value="1"/>
</dbReference>
<keyword evidence="2" id="KW-1185">Reference proteome</keyword>
<organism evidence="1 2">
    <name type="scientific">Labeo rohita</name>
    <name type="common">Indian major carp</name>
    <name type="synonym">Cyprinus rohita</name>
    <dbReference type="NCBI Taxonomy" id="84645"/>
    <lineage>
        <taxon>Eukaryota</taxon>
        <taxon>Metazoa</taxon>
        <taxon>Chordata</taxon>
        <taxon>Craniata</taxon>
        <taxon>Vertebrata</taxon>
        <taxon>Euteleostomi</taxon>
        <taxon>Actinopterygii</taxon>
        <taxon>Neopterygii</taxon>
        <taxon>Teleostei</taxon>
        <taxon>Ostariophysi</taxon>
        <taxon>Cypriniformes</taxon>
        <taxon>Cyprinidae</taxon>
        <taxon>Labeoninae</taxon>
        <taxon>Labeonini</taxon>
        <taxon>Labeo</taxon>
    </lineage>
</organism>
<dbReference type="InterPro" id="IPR004244">
    <property type="entry name" value="Transposase_22"/>
</dbReference>
<dbReference type="Proteomes" id="UP000290572">
    <property type="component" value="Unassembled WGS sequence"/>
</dbReference>